<dbReference type="AlphaFoldDB" id="A0A165EL88"/>
<sequence>MLMVISPAKTLDFDTPPTTRHFSQPDFLPDSAELIAVLREKSPADIAGLMGVSDAIATLNVGRFHDWHTPFTPGNAKQAVLAFMGDVYEGLSAGDFDHQELDYLQTHLRILSGLYGLLRPLDLIQPYRLEMGTRLANPRGKNLYDFWGDKLTGALNAVLLESDEPVLVNLASDEYFKSVKTRQLKARRVTPVFQDLKNGQYKIISFYAKRARGLMARWAVKHRVTDVRQLKGFDADGYAFVAEASDDDTWVFRRDPAAR</sequence>
<dbReference type="GO" id="GO:0005829">
    <property type="term" value="C:cytosol"/>
    <property type="evidence" value="ECO:0007669"/>
    <property type="project" value="TreeGrafter"/>
</dbReference>
<dbReference type="InterPro" id="IPR005583">
    <property type="entry name" value="YaaA"/>
</dbReference>
<proteinExistence type="inferred from homology"/>
<accession>A0A165EL88</accession>
<dbReference type="GO" id="GO:0033194">
    <property type="term" value="P:response to hydroperoxide"/>
    <property type="evidence" value="ECO:0007669"/>
    <property type="project" value="TreeGrafter"/>
</dbReference>
<dbReference type="NCBIfam" id="NF002542">
    <property type="entry name" value="PRK02101.1-3"/>
    <property type="match status" value="1"/>
</dbReference>
<organism evidence="2 3">
    <name type="scientific">Crenobacter luteus</name>
    <dbReference type="NCBI Taxonomy" id="1452487"/>
    <lineage>
        <taxon>Bacteria</taxon>
        <taxon>Pseudomonadati</taxon>
        <taxon>Pseudomonadota</taxon>
        <taxon>Betaproteobacteria</taxon>
        <taxon>Neisseriales</taxon>
        <taxon>Neisseriaceae</taxon>
        <taxon>Crenobacter</taxon>
    </lineage>
</organism>
<dbReference type="PANTHER" id="PTHR30283">
    <property type="entry name" value="PEROXIDE STRESS RESPONSE PROTEIN YAAA"/>
    <property type="match status" value="1"/>
</dbReference>
<comment type="caution">
    <text evidence="2">The sequence shown here is derived from an EMBL/GenBank/DDBJ whole genome shotgun (WGS) entry which is preliminary data.</text>
</comment>
<dbReference type="Proteomes" id="UP000076625">
    <property type="component" value="Unassembled WGS sequence"/>
</dbReference>
<dbReference type="HAMAP" id="MF_00652">
    <property type="entry name" value="UPF0246"/>
    <property type="match status" value="1"/>
</dbReference>
<dbReference type="NCBIfam" id="NF002541">
    <property type="entry name" value="PRK02101.1-1"/>
    <property type="match status" value="1"/>
</dbReference>
<evidence type="ECO:0000313" key="3">
    <source>
        <dbReference type="Proteomes" id="UP000076625"/>
    </source>
</evidence>
<evidence type="ECO:0000256" key="1">
    <source>
        <dbReference type="HAMAP-Rule" id="MF_00652"/>
    </source>
</evidence>
<gene>
    <name evidence="2" type="ORF">AVW16_03440</name>
</gene>
<reference evidence="3" key="1">
    <citation type="submission" date="2016-01" db="EMBL/GenBank/DDBJ databases">
        <title>Draft genome of Chromobacterium sp. F49.</title>
        <authorList>
            <person name="Hong K.W."/>
        </authorList>
    </citation>
    <scope>NUCLEOTIDE SEQUENCE [LARGE SCALE GENOMIC DNA]</scope>
    <source>
        <strain evidence="3">CN10</strain>
    </source>
</reference>
<comment type="similarity">
    <text evidence="1">Belongs to the UPF0246 family.</text>
</comment>
<evidence type="ECO:0000313" key="2">
    <source>
        <dbReference type="EMBL" id="KZE25361.1"/>
    </source>
</evidence>
<protein>
    <recommendedName>
        <fullName evidence="1">UPF0246 protein AVW16_03440</fullName>
    </recommendedName>
</protein>
<dbReference type="Pfam" id="PF03883">
    <property type="entry name" value="H2O2_YaaD"/>
    <property type="match status" value="1"/>
</dbReference>
<dbReference type="OrthoDB" id="9777133at2"/>
<dbReference type="EMBL" id="LQQU01000059">
    <property type="protein sequence ID" value="KZE25361.1"/>
    <property type="molecule type" value="Genomic_DNA"/>
</dbReference>
<name>A0A165EL88_9NEIS</name>
<dbReference type="RefSeq" id="WP_066614713.1">
    <property type="nucleotide sequence ID" value="NZ_LQQU01000059.1"/>
</dbReference>
<dbReference type="STRING" id="1452487.AVW16_03440"/>
<keyword evidence="3" id="KW-1185">Reference proteome</keyword>
<dbReference type="PANTHER" id="PTHR30283:SF4">
    <property type="entry name" value="PEROXIDE STRESS RESISTANCE PROTEIN YAAA"/>
    <property type="match status" value="1"/>
</dbReference>